<dbReference type="InterPro" id="IPR050266">
    <property type="entry name" value="AB_hydrolase_sf"/>
</dbReference>
<accession>A0ABP5S8S5</accession>
<comment type="caution">
    <text evidence="2">The sequence shown here is derived from an EMBL/GenBank/DDBJ whole genome shotgun (WGS) entry which is preliminary data.</text>
</comment>
<reference evidence="3" key="1">
    <citation type="journal article" date="2019" name="Int. J. Syst. Evol. Microbiol.">
        <title>The Global Catalogue of Microorganisms (GCM) 10K type strain sequencing project: providing services to taxonomists for standard genome sequencing and annotation.</title>
        <authorList>
            <consortium name="The Broad Institute Genomics Platform"/>
            <consortium name="The Broad Institute Genome Sequencing Center for Infectious Disease"/>
            <person name="Wu L."/>
            <person name="Ma J."/>
        </authorList>
    </citation>
    <scope>NUCLEOTIDE SEQUENCE [LARGE SCALE GENOMIC DNA]</scope>
    <source>
        <strain evidence="3">JCM 3272</strain>
    </source>
</reference>
<gene>
    <name evidence="2" type="ORF">GCM10010170_000040</name>
</gene>
<feature type="domain" description="AB hydrolase-1" evidence="1">
    <location>
        <begin position="9"/>
        <end position="233"/>
    </location>
</feature>
<evidence type="ECO:0000259" key="1">
    <source>
        <dbReference type="Pfam" id="PF12697"/>
    </source>
</evidence>
<dbReference type="Gene3D" id="3.40.50.1820">
    <property type="entry name" value="alpha/beta hydrolase"/>
    <property type="match status" value="1"/>
</dbReference>
<dbReference type="InterPro" id="IPR029058">
    <property type="entry name" value="AB_hydrolase_fold"/>
</dbReference>
<dbReference type="RefSeq" id="WP_344610055.1">
    <property type="nucleotide sequence ID" value="NZ_BAAARV010000001.1"/>
</dbReference>
<keyword evidence="3" id="KW-1185">Reference proteome</keyword>
<name>A0ABP5S8S5_9ACTN</name>
<organism evidence="2 3">
    <name type="scientific">Dactylosporangium salmoneum</name>
    <dbReference type="NCBI Taxonomy" id="53361"/>
    <lineage>
        <taxon>Bacteria</taxon>
        <taxon>Bacillati</taxon>
        <taxon>Actinomycetota</taxon>
        <taxon>Actinomycetes</taxon>
        <taxon>Micromonosporales</taxon>
        <taxon>Micromonosporaceae</taxon>
        <taxon>Dactylosporangium</taxon>
    </lineage>
</organism>
<keyword evidence="2" id="KW-0378">Hydrolase</keyword>
<sequence>MGGGRGEPLVLLHGIGSRGQVWAPVLPMLEERFAVFAPTLPGASVRELADEVSRLAGPGPFHVAGSSMGGGVALELGRRGAARSVTVFSPIGFWGPAGRRWCQASVTAARGCARAFAPALPGLARTSAGRVALFGLFFGHPGRVDPAEGVADARHLAHAPGFAAARRAFAAHRFAGPGALDGIAVTVAWGSRDLILPVRQARRAAALLPSARHVRLPGCGHLPFADDPRACAELILATAAA</sequence>
<evidence type="ECO:0000313" key="3">
    <source>
        <dbReference type="Proteomes" id="UP001501444"/>
    </source>
</evidence>
<evidence type="ECO:0000313" key="2">
    <source>
        <dbReference type="EMBL" id="GAA2325646.1"/>
    </source>
</evidence>
<protein>
    <submittedName>
        <fullName evidence="2">Alpha/beta fold hydrolase</fullName>
    </submittedName>
</protein>
<dbReference type="InterPro" id="IPR000073">
    <property type="entry name" value="AB_hydrolase_1"/>
</dbReference>
<dbReference type="GO" id="GO:0016787">
    <property type="term" value="F:hydrolase activity"/>
    <property type="evidence" value="ECO:0007669"/>
    <property type="project" value="UniProtKB-KW"/>
</dbReference>
<dbReference type="PANTHER" id="PTHR43798:SF5">
    <property type="entry name" value="MONOACYLGLYCEROL LIPASE ABHD6"/>
    <property type="match status" value="1"/>
</dbReference>
<proteinExistence type="predicted"/>
<dbReference type="Proteomes" id="UP001501444">
    <property type="component" value="Unassembled WGS sequence"/>
</dbReference>
<dbReference type="Pfam" id="PF12697">
    <property type="entry name" value="Abhydrolase_6"/>
    <property type="match status" value="1"/>
</dbReference>
<dbReference type="SUPFAM" id="SSF53474">
    <property type="entry name" value="alpha/beta-Hydrolases"/>
    <property type="match status" value="1"/>
</dbReference>
<dbReference type="PANTHER" id="PTHR43798">
    <property type="entry name" value="MONOACYLGLYCEROL LIPASE"/>
    <property type="match status" value="1"/>
</dbReference>
<dbReference type="EMBL" id="BAAARV010000001">
    <property type="protein sequence ID" value="GAA2325646.1"/>
    <property type="molecule type" value="Genomic_DNA"/>
</dbReference>